<dbReference type="AlphaFoldDB" id="A0A8H9IF04"/>
<comment type="caution">
    <text evidence="1">The sequence shown here is derived from an EMBL/GenBank/DDBJ whole genome shotgun (WGS) entry which is preliminary data.</text>
</comment>
<proteinExistence type="predicted"/>
<accession>A0A8H9IF04</accession>
<name>A0A8H9IF04_9ALTE</name>
<organism evidence="1 2">
    <name type="scientific">Paraglaciecola chathamensis</name>
    <dbReference type="NCBI Taxonomy" id="368405"/>
    <lineage>
        <taxon>Bacteria</taxon>
        <taxon>Pseudomonadati</taxon>
        <taxon>Pseudomonadota</taxon>
        <taxon>Gammaproteobacteria</taxon>
        <taxon>Alteromonadales</taxon>
        <taxon>Alteromonadaceae</taxon>
        <taxon>Paraglaciecola</taxon>
    </lineage>
</organism>
<evidence type="ECO:0000313" key="2">
    <source>
        <dbReference type="Proteomes" id="UP000622604"/>
    </source>
</evidence>
<gene>
    <name evidence="1" type="ORF">GCM10011274_39430</name>
</gene>
<reference evidence="1" key="2">
    <citation type="submission" date="2020-09" db="EMBL/GenBank/DDBJ databases">
        <authorList>
            <person name="Sun Q."/>
            <person name="Kim S."/>
        </authorList>
    </citation>
    <scope>NUCLEOTIDE SEQUENCE</scope>
    <source>
        <strain evidence="1">KCTC 32337</strain>
    </source>
</reference>
<protein>
    <submittedName>
        <fullName evidence="1">Uncharacterized protein</fullName>
    </submittedName>
</protein>
<dbReference type="EMBL" id="BMZC01000014">
    <property type="protein sequence ID" value="GGZ77459.1"/>
    <property type="molecule type" value="Genomic_DNA"/>
</dbReference>
<dbReference type="Proteomes" id="UP000622604">
    <property type="component" value="Unassembled WGS sequence"/>
</dbReference>
<reference evidence="1" key="1">
    <citation type="journal article" date="2014" name="Int. J. Syst. Evol. Microbiol.">
        <title>Complete genome sequence of Corynebacterium casei LMG S-19264T (=DSM 44701T), isolated from a smear-ripened cheese.</title>
        <authorList>
            <consortium name="US DOE Joint Genome Institute (JGI-PGF)"/>
            <person name="Walter F."/>
            <person name="Albersmeier A."/>
            <person name="Kalinowski J."/>
            <person name="Ruckert C."/>
        </authorList>
    </citation>
    <scope>NUCLEOTIDE SEQUENCE</scope>
    <source>
        <strain evidence="1">KCTC 32337</strain>
    </source>
</reference>
<evidence type="ECO:0000313" key="1">
    <source>
        <dbReference type="EMBL" id="GGZ77459.1"/>
    </source>
</evidence>
<sequence length="74" mass="8922">MILVILWVKKYTDKNNKIGLPESNTFMERKYENIGYIDMAWDFFIYYTIITQNISHYLYSFGLNFTRSSCRQSS</sequence>